<comment type="caution">
    <text evidence="4">The sequence shown here is derived from an EMBL/GenBank/DDBJ whole genome shotgun (WGS) entry which is preliminary data.</text>
</comment>
<dbReference type="GO" id="GO:0032391">
    <property type="term" value="C:photoreceptor connecting cilium"/>
    <property type="evidence" value="ECO:0007669"/>
    <property type="project" value="TreeGrafter"/>
</dbReference>
<keyword evidence="1 2" id="KW-0175">Coiled coil</keyword>
<feature type="compositionally biased region" description="Acidic residues" evidence="3">
    <location>
        <begin position="263"/>
        <end position="276"/>
    </location>
</feature>
<dbReference type="PANTHER" id="PTHR21501">
    <property type="entry name" value="PROTEIN FAM-161"/>
    <property type="match status" value="1"/>
</dbReference>
<sequence>MEMAERAVPELADGSGRRQGTNMLNPDQLLARTISERPKQSSESLAPGTATGLFKLLSSISPEEQASLGSGDSFQSQSCQLQRSQSAGQRTKKERKTRRRNKKGQGSAEAEDLFSSPARKPSFPFQWAWESFIIDGQALLQPSSCVAHGHRGLLLPPAGLQLKSRRKSVSSLSEDLGFCQKTEVQNLERRNQMGAWGSNTLPLGKAESQGLERSSQGSFWPPGKGSGSECEDASEVEGQDAEETEKILSPGELPQLPGRGLISEEEWISEVTEEEEHSAPHRRKGSSHNKRRNSGEKASEGELQGHSQGSSSSSNSLRKLQKEKSRAKELRGPWDLERLHRQLQEELDCGPQKQTWNALRAAVQASTRGRRTPILGDDESYLSTNFPNRTFHKRQEANRNLLQAWERQQLEERQQAEMRRAREHQVQQKVARCLAAYTPRGSRGALTAQRKLEELRRKERQRFAEYQAELQGIQHRVQARPFLFQQAMQTNARLTVNRRFSQVLSALGVDEEQLLAEAGKVQGLSRKHRSHRSFGVEMESSSQRPPKIEPNSSPPGRLPSPTLDPEHSPCDKN</sequence>
<feature type="coiled-coil region" evidence="2">
    <location>
        <begin position="407"/>
        <end position="476"/>
    </location>
</feature>
<dbReference type="PANTHER" id="PTHR21501:SF5">
    <property type="entry name" value="TESTIS-SPECIFIC PROTEIN 10-INTERACTING PROTEIN"/>
    <property type="match status" value="1"/>
</dbReference>
<feature type="region of interest" description="Disordered" evidence="3">
    <location>
        <begin position="522"/>
        <end position="573"/>
    </location>
</feature>
<gene>
    <name evidence="4" type="ORF">LTLLF_165650</name>
</gene>
<evidence type="ECO:0000313" key="4">
    <source>
        <dbReference type="EMBL" id="KAH0508196.1"/>
    </source>
</evidence>
<organism evidence="4 5">
    <name type="scientific">Microtus ochrogaster</name>
    <name type="common">Prairie vole</name>
    <dbReference type="NCBI Taxonomy" id="79684"/>
    <lineage>
        <taxon>Eukaryota</taxon>
        <taxon>Metazoa</taxon>
        <taxon>Chordata</taxon>
        <taxon>Craniata</taxon>
        <taxon>Vertebrata</taxon>
        <taxon>Euteleostomi</taxon>
        <taxon>Mammalia</taxon>
        <taxon>Eutheria</taxon>
        <taxon>Euarchontoglires</taxon>
        <taxon>Glires</taxon>
        <taxon>Rodentia</taxon>
        <taxon>Myomorpha</taxon>
        <taxon>Muroidea</taxon>
        <taxon>Cricetidae</taxon>
        <taxon>Arvicolinae</taxon>
        <taxon>Microtus</taxon>
    </lineage>
</organism>
<protein>
    <submittedName>
        <fullName evidence="4">Testis-specific protein 10-interacting protein</fullName>
    </submittedName>
</protein>
<evidence type="ECO:0000313" key="5">
    <source>
        <dbReference type="Proteomes" id="UP000710432"/>
    </source>
</evidence>
<dbReference type="EMBL" id="JAATJU010023300">
    <property type="protein sequence ID" value="KAH0508196.1"/>
    <property type="molecule type" value="Genomic_DNA"/>
</dbReference>
<feature type="compositionally biased region" description="Basic residues" evidence="3">
    <location>
        <begin position="280"/>
        <end position="292"/>
    </location>
</feature>
<dbReference type="Proteomes" id="UP000710432">
    <property type="component" value="Unassembled WGS sequence"/>
</dbReference>
<dbReference type="InterPro" id="IPR051655">
    <property type="entry name" value="FAM161"/>
</dbReference>
<feature type="compositionally biased region" description="Low complexity" evidence="3">
    <location>
        <begin position="301"/>
        <end position="317"/>
    </location>
</feature>
<dbReference type="GO" id="GO:0036064">
    <property type="term" value="C:ciliary basal body"/>
    <property type="evidence" value="ECO:0007669"/>
    <property type="project" value="TreeGrafter"/>
</dbReference>
<evidence type="ECO:0000256" key="1">
    <source>
        <dbReference type="ARBA" id="ARBA00023054"/>
    </source>
</evidence>
<feature type="compositionally biased region" description="Basic and acidic residues" evidence="3">
    <location>
        <begin position="320"/>
        <end position="332"/>
    </location>
</feature>
<feature type="region of interest" description="Disordered" evidence="3">
    <location>
        <begin position="64"/>
        <end position="115"/>
    </location>
</feature>
<feature type="compositionally biased region" description="Low complexity" evidence="3">
    <location>
        <begin position="73"/>
        <end position="86"/>
    </location>
</feature>
<evidence type="ECO:0000256" key="2">
    <source>
        <dbReference type="SAM" id="Coils"/>
    </source>
</evidence>
<dbReference type="GO" id="GO:0044782">
    <property type="term" value="P:cilium organization"/>
    <property type="evidence" value="ECO:0007669"/>
    <property type="project" value="TreeGrafter"/>
</dbReference>
<reference evidence="4" key="1">
    <citation type="submission" date="2020-03" db="EMBL/GenBank/DDBJ databases">
        <title>Studies in the Genomics of Life Span.</title>
        <authorList>
            <person name="Glass D."/>
        </authorList>
    </citation>
    <scope>NUCLEOTIDE SEQUENCE</scope>
    <source>
        <strain evidence="4">LTLLF</strain>
        <tissue evidence="4">Muscle</tissue>
    </source>
</reference>
<dbReference type="AlphaFoldDB" id="A0A8J6G884"/>
<feature type="region of interest" description="Disordered" evidence="3">
    <location>
        <begin position="191"/>
        <end position="332"/>
    </location>
</feature>
<feature type="region of interest" description="Disordered" evidence="3">
    <location>
        <begin position="1"/>
        <end position="48"/>
    </location>
</feature>
<feature type="compositionally biased region" description="Acidic residues" evidence="3">
    <location>
        <begin position="229"/>
        <end position="243"/>
    </location>
</feature>
<evidence type="ECO:0000256" key="3">
    <source>
        <dbReference type="SAM" id="MobiDB-lite"/>
    </source>
</evidence>
<feature type="compositionally biased region" description="Basic residues" evidence="3">
    <location>
        <begin position="90"/>
        <end position="103"/>
    </location>
</feature>
<name>A0A8J6G884_MICOH</name>
<accession>A0A8J6G884</accession>
<feature type="compositionally biased region" description="Basic and acidic residues" evidence="3">
    <location>
        <begin position="564"/>
        <end position="573"/>
    </location>
</feature>
<proteinExistence type="predicted"/>